<evidence type="ECO:0000313" key="1">
    <source>
        <dbReference type="EMBL" id="GAA5062506.1"/>
    </source>
</evidence>
<dbReference type="AlphaFoldDB" id="A0AAV3UQ21"/>
<gene>
    <name evidence="1" type="ORF">GCM10025751_49970</name>
</gene>
<keyword evidence="2" id="KW-1185">Reference proteome</keyword>
<dbReference type="Proteomes" id="UP001501729">
    <property type="component" value="Unassembled WGS sequence"/>
</dbReference>
<accession>A0AAV3UQ21</accession>
<dbReference type="EMBL" id="BAABKX010000022">
    <property type="protein sequence ID" value="GAA5062506.1"/>
    <property type="molecule type" value="Genomic_DNA"/>
</dbReference>
<organism evidence="1 2">
    <name type="scientific">Haladaptatus pallidirubidus</name>
    <dbReference type="NCBI Taxonomy" id="1008152"/>
    <lineage>
        <taxon>Archaea</taxon>
        <taxon>Methanobacteriati</taxon>
        <taxon>Methanobacteriota</taxon>
        <taxon>Stenosarchaea group</taxon>
        <taxon>Halobacteria</taxon>
        <taxon>Halobacteriales</taxon>
        <taxon>Haladaptataceae</taxon>
        <taxon>Haladaptatus</taxon>
    </lineage>
</organism>
<protein>
    <submittedName>
        <fullName evidence="1">Uncharacterized protein</fullName>
    </submittedName>
</protein>
<evidence type="ECO:0000313" key="2">
    <source>
        <dbReference type="Proteomes" id="UP001501729"/>
    </source>
</evidence>
<reference evidence="1 2" key="1">
    <citation type="journal article" date="2019" name="Int. J. Syst. Evol. Microbiol.">
        <title>The Global Catalogue of Microorganisms (GCM) 10K type strain sequencing project: providing services to taxonomists for standard genome sequencing and annotation.</title>
        <authorList>
            <consortium name="The Broad Institute Genomics Platform"/>
            <consortium name="The Broad Institute Genome Sequencing Center for Infectious Disease"/>
            <person name="Wu L."/>
            <person name="Ma J."/>
        </authorList>
    </citation>
    <scope>NUCLEOTIDE SEQUENCE [LARGE SCALE GENOMIC DNA]</scope>
    <source>
        <strain evidence="1 2">JCM 17504</strain>
    </source>
</reference>
<comment type="caution">
    <text evidence="1">The sequence shown here is derived from an EMBL/GenBank/DDBJ whole genome shotgun (WGS) entry which is preliminary data.</text>
</comment>
<proteinExistence type="predicted"/>
<sequence length="77" mass="8785">MSGGLRFEIIDIISYTPGNLNPWDRIHAQRCIEYDAKGANNVGGWAGNVIHVVYWVTLTAIVRLQARDKIFTKPEWK</sequence>
<name>A0AAV3UQ21_9EURY</name>